<gene>
    <name evidence="2" type="ORF">HaLaN_04627</name>
</gene>
<keyword evidence="2" id="KW-0808">Transferase</keyword>
<dbReference type="Proteomes" id="UP000485058">
    <property type="component" value="Unassembled WGS sequence"/>
</dbReference>
<dbReference type="PROSITE" id="PS50011">
    <property type="entry name" value="PROTEIN_KINASE_DOM"/>
    <property type="match status" value="1"/>
</dbReference>
<sequence>MLGKQCPLRRESEINARFHRVVGSGVANVVNACIQQKHPSWKQLLFDISSDPSDGSGWPDFLIQQLRNDRFEVDVCGGEGESPDVMTKQIIDLTKMHEAVADALMQACSYCQEKGWRFTFITSYQYTFFIWRVAENRYAVTNGLIHDVAPFDLYTREVLAYIMWMSLEAPWGKQLPPGELRDLEYPLADLKLDKKSLGSGQCGSVMKGWLRGVPVAVKVTDACKQPYIVERLWHEAQIYGHLLPVLHGCGYWRGRNSFFLATAVVPGHTIDDCTDEVADGLGSAIAQAARQALQAIHQRGVAHGDVRANNILVQHRGNTLKVIFIDFGHAHLHPTLEECKRELKELDQELRYYLN</sequence>
<keyword evidence="3" id="KW-1185">Reference proteome</keyword>
<evidence type="ECO:0000313" key="2">
    <source>
        <dbReference type="EMBL" id="GFH09477.1"/>
    </source>
</evidence>
<evidence type="ECO:0000259" key="1">
    <source>
        <dbReference type="PROSITE" id="PS50011"/>
    </source>
</evidence>
<dbReference type="AlphaFoldDB" id="A0A699YH30"/>
<dbReference type="Pfam" id="PF00069">
    <property type="entry name" value="Pkinase"/>
    <property type="match status" value="1"/>
</dbReference>
<accession>A0A699YH30</accession>
<protein>
    <submittedName>
        <fullName evidence="2">Protein kinase domain-containing protein</fullName>
    </submittedName>
</protein>
<dbReference type="Gene3D" id="1.10.510.10">
    <property type="entry name" value="Transferase(Phosphotransferase) domain 1"/>
    <property type="match status" value="1"/>
</dbReference>
<reference evidence="2 3" key="1">
    <citation type="submission" date="2020-02" db="EMBL/GenBank/DDBJ databases">
        <title>Draft genome sequence of Haematococcus lacustris strain NIES-144.</title>
        <authorList>
            <person name="Morimoto D."/>
            <person name="Nakagawa S."/>
            <person name="Yoshida T."/>
            <person name="Sawayama S."/>
        </authorList>
    </citation>
    <scope>NUCLEOTIDE SEQUENCE [LARGE SCALE GENOMIC DNA]</scope>
    <source>
        <strain evidence="2 3">NIES-144</strain>
    </source>
</reference>
<dbReference type="InterPro" id="IPR052396">
    <property type="entry name" value="Meiotic_Drive_Suppr_Kinase"/>
</dbReference>
<dbReference type="SUPFAM" id="SSF56112">
    <property type="entry name" value="Protein kinase-like (PK-like)"/>
    <property type="match status" value="1"/>
</dbReference>
<comment type="caution">
    <text evidence="2">The sequence shown here is derived from an EMBL/GenBank/DDBJ whole genome shotgun (WGS) entry which is preliminary data.</text>
</comment>
<feature type="domain" description="Protein kinase" evidence="1">
    <location>
        <begin position="191"/>
        <end position="355"/>
    </location>
</feature>
<proteinExistence type="predicted"/>
<organism evidence="2 3">
    <name type="scientific">Haematococcus lacustris</name>
    <name type="common">Green alga</name>
    <name type="synonym">Haematococcus pluvialis</name>
    <dbReference type="NCBI Taxonomy" id="44745"/>
    <lineage>
        <taxon>Eukaryota</taxon>
        <taxon>Viridiplantae</taxon>
        <taxon>Chlorophyta</taxon>
        <taxon>core chlorophytes</taxon>
        <taxon>Chlorophyceae</taxon>
        <taxon>CS clade</taxon>
        <taxon>Chlamydomonadales</taxon>
        <taxon>Haematococcaceae</taxon>
        <taxon>Haematococcus</taxon>
    </lineage>
</organism>
<dbReference type="PANTHER" id="PTHR37171">
    <property type="entry name" value="SERINE/THREONINE-PROTEIN KINASE YRZF-RELATED"/>
    <property type="match status" value="1"/>
</dbReference>
<dbReference type="InterPro" id="IPR011009">
    <property type="entry name" value="Kinase-like_dom_sf"/>
</dbReference>
<dbReference type="GO" id="GO:0004672">
    <property type="term" value="F:protein kinase activity"/>
    <property type="evidence" value="ECO:0007669"/>
    <property type="project" value="InterPro"/>
</dbReference>
<dbReference type="InterPro" id="IPR000719">
    <property type="entry name" value="Prot_kinase_dom"/>
</dbReference>
<dbReference type="EMBL" id="BLLF01000237">
    <property type="protein sequence ID" value="GFH09477.1"/>
    <property type="molecule type" value="Genomic_DNA"/>
</dbReference>
<keyword evidence="2" id="KW-0418">Kinase</keyword>
<name>A0A699YH30_HAELA</name>
<evidence type="ECO:0000313" key="3">
    <source>
        <dbReference type="Proteomes" id="UP000485058"/>
    </source>
</evidence>
<dbReference type="GO" id="GO:0005524">
    <property type="term" value="F:ATP binding"/>
    <property type="evidence" value="ECO:0007669"/>
    <property type="project" value="InterPro"/>
</dbReference>
<dbReference type="PANTHER" id="PTHR37171:SF1">
    <property type="entry name" value="SERINE_THREONINE-PROTEIN KINASE YRZF-RELATED"/>
    <property type="match status" value="1"/>
</dbReference>
<dbReference type="Gene3D" id="3.30.200.20">
    <property type="entry name" value="Phosphorylase Kinase, domain 1"/>
    <property type="match status" value="1"/>
</dbReference>